<evidence type="ECO:0000313" key="2">
    <source>
        <dbReference type="Proteomes" id="UP000248729"/>
    </source>
</evidence>
<accession>A0A329E676</accession>
<reference evidence="1 2" key="1">
    <citation type="submission" date="2018-06" db="EMBL/GenBank/DDBJ databases">
        <title>Freshwater and sediment microbial communities from various areas in North America, analyzing microbe dynamics in response to fracking.</title>
        <authorList>
            <person name="Lamendella R."/>
        </authorList>
    </citation>
    <scope>NUCLEOTIDE SEQUENCE [LARGE SCALE GENOMIC DNA]</scope>
    <source>
        <strain evidence="1 2">99A</strain>
    </source>
</reference>
<name>A0A329E676_VIBDI</name>
<protein>
    <submittedName>
        <fullName evidence="1">Uncharacterized protein</fullName>
    </submittedName>
</protein>
<dbReference type="Proteomes" id="UP000248729">
    <property type="component" value="Unassembled WGS sequence"/>
</dbReference>
<dbReference type="AlphaFoldDB" id="A0A329E676"/>
<evidence type="ECO:0000313" key="1">
    <source>
        <dbReference type="EMBL" id="RAS60534.1"/>
    </source>
</evidence>
<dbReference type="EMBL" id="QLTR01000021">
    <property type="protein sequence ID" value="RAS60534.1"/>
    <property type="molecule type" value="Genomic_DNA"/>
</dbReference>
<organism evidence="1 2">
    <name type="scientific">Vibrio diazotrophicus</name>
    <dbReference type="NCBI Taxonomy" id="685"/>
    <lineage>
        <taxon>Bacteria</taxon>
        <taxon>Pseudomonadati</taxon>
        <taxon>Pseudomonadota</taxon>
        <taxon>Gammaproteobacteria</taxon>
        <taxon>Vibrionales</taxon>
        <taxon>Vibrionaceae</taxon>
        <taxon>Vibrio</taxon>
    </lineage>
</organism>
<comment type="caution">
    <text evidence="1">The sequence shown here is derived from an EMBL/GenBank/DDBJ whole genome shotgun (WGS) entry which is preliminary data.</text>
</comment>
<sequence length="109" mass="12474">MAIATQQAIEQQSIVAPPPLEGSKGLRRVTWWLNLLEKMSLNLPKGTYIYLVDSQLWSQYETPNHIAIHVQPPKDKSKVVQLTEATLHNLINKRLTYKQALDLELILET</sequence>
<proteinExistence type="predicted"/>
<gene>
    <name evidence="1" type="ORF">DET48_12139</name>
</gene>